<name>X1CMM2_9ZZZZ</name>
<dbReference type="InterPro" id="IPR012312">
    <property type="entry name" value="Hemerythrin-like"/>
</dbReference>
<feature type="domain" description="Hemerythrin-like" evidence="1">
    <location>
        <begin position="4"/>
        <end position="105"/>
    </location>
</feature>
<gene>
    <name evidence="2" type="ORF">S01H4_57758</name>
</gene>
<protein>
    <recommendedName>
        <fullName evidence="1">Hemerythrin-like domain-containing protein</fullName>
    </recommendedName>
</protein>
<comment type="caution">
    <text evidence="2">The sequence shown here is derived from an EMBL/GenBank/DDBJ whole genome shotgun (WGS) entry which is preliminary data.</text>
</comment>
<dbReference type="AlphaFoldDB" id="X1CMM2"/>
<feature type="non-terminal residue" evidence="2">
    <location>
        <position position="119"/>
    </location>
</feature>
<evidence type="ECO:0000313" key="2">
    <source>
        <dbReference type="EMBL" id="GAH09691.1"/>
    </source>
</evidence>
<organism evidence="2">
    <name type="scientific">marine sediment metagenome</name>
    <dbReference type="NCBI Taxonomy" id="412755"/>
    <lineage>
        <taxon>unclassified sequences</taxon>
        <taxon>metagenomes</taxon>
        <taxon>ecological metagenomes</taxon>
    </lineage>
</organism>
<reference evidence="2" key="1">
    <citation type="journal article" date="2014" name="Front. Microbiol.">
        <title>High frequency of phylogenetically diverse reductive dehalogenase-homologous genes in deep subseafloor sedimentary metagenomes.</title>
        <authorList>
            <person name="Kawai M."/>
            <person name="Futagami T."/>
            <person name="Toyoda A."/>
            <person name="Takaki Y."/>
            <person name="Nishi S."/>
            <person name="Hori S."/>
            <person name="Arai W."/>
            <person name="Tsubouchi T."/>
            <person name="Morono Y."/>
            <person name="Uchiyama I."/>
            <person name="Ito T."/>
            <person name="Fujiyama A."/>
            <person name="Inagaki F."/>
            <person name="Takami H."/>
        </authorList>
    </citation>
    <scope>NUCLEOTIDE SEQUENCE</scope>
    <source>
        <strain evidence="2">Expedition CK06-06</strain>
    </source>
</reference>
<sequence>MAVPLDAIRVIHNAFRKDMAAMDEAANTAAHGNGDLDLLLKRYIFFNEVLVWHAIGEEESVFPALEKVAPLVVEPYERDHRGLDSLFDRLNKAVVSDDSIEIARATAVFKFHLGIHLNN</sequence>
<dbReference type="Gene3D" id="1.20.120.520">
    <property type="entry name" value="nmb1532 protein domain like"/>
    <property type="match status" value="1"/>
</dbReference>
<proteinExistence type="predicted"/>
<dbReference type="CDD" id="cd12108">
    <property type="entry name" value="Hr-like"/>
    <property type="match status" value="1"/>
</dbReference>
<accession>X1CMM2</accession>
<evidence type="ECO:0000259" key="1">
    <source>
        <dbReference type="Pfam" id="PF01814"/>
    </source>
</evidence>
<dbReference type="Pfam" id="PF01814">
    <property type="entry name" value="Hemerythrin"/>
    <property type="match status" value="1"/>
</dbReference>
<dbReference type="EMBL" id="BART01033654">
    <property type="protein sequence ID" value="GAH09691.1"/>
    <property type="molecule type" value="Genomic_DNA"/>
</dbReference>